<dbReference type="EMBL" id="CP007032">
    <property type="protein sequence ID" value="AHF08448.1"/>
    <property type="molecule type" value="Genomic_DNA"/>
</dbReference>
<gene>
    <name evidence="1" type="ORF">DESME_03030</name>
</gene>
<name>W0EFZ9_9FIRM</name>
<dbReference type="KEGG" id="dmt:DESME_03030"/>
<sequence>MNDKSDQEIIYSSGVLVIPSFMPECFRILETISIPTLHRYLLKKEGIVIQGLTQNTIEYSYLCPIDNIEESKKLKCEIHFARFIENKNPNAYSKIKFRADLDWKEFSLIDSRHIRFQQIICVNSIFTLKA</sequence>
<dbReference type="RefSeq" id="WP_006717509.1">
    <property type="nucleotide sequence ID" value="NZ_CP007032.1"/>
</dbReference>
<dbReference type="AlphaFoldDB" id="W0EFZ9"/>
<protein>
    <submittedName>
        <fullName evidence="1">Uncharacterized protein</fullName>
    </submittedName>
</protein>
<accession>W0EFZ9</accession>
<evidence type="ECO:0000313" key="1">
    <source>
        <dbReference type="EMBL" id="AHF08448.1"/>
    </source>
</evidence>
<organism evidence="1 2">
    <name type="scientific">Desulfitobacterium metallireducens DSM 15288</name>
    <dbReference type="NCBI Taxonomy" id="871968"/>
    <lineage>
        <taxon>Bacteria</taxon>
        <taxon>Bacillati</taxon>
        <taxon>Bacillota</taxon>
        <taxon>Clostridia</taxon>
        <taxon>Eubacteriales</taxon>
        <taxon>Desulfitobacteriaceae</taxon>
        <taxon>Desulfitobacterium</taxon>
    </lineage>
</organism>
<dbReference type="Proteomes" id="UP000010847">
    <property type="component" value="Chromosome"/>
</dbReference>
<evidence type="ECO:0000313" key="2">
    <source>
        <dbReference type="Proteomes" id="UP000010847"/>
    </source>
</evidence>
<reference evidence="1 2" key="1">
    <citation type="submission" date="2013-12" db="EMBL/GenBank/DDBJ databases">
        <authorList>
            <consortium name="DOE Joint Genome Institute"/>
            <person name="Smidt H."/>
            <person name="Huntemann M."/>
            <person name="Han J."/>
            <person name="Chen A."/>
            <person name="Kyrpides N."/>
            <person name="Mavromatis K."/>
            <person name="Markowitz V."/>
            <person name="Palaniappan K."/>
            <person name="Ivanova N."/>
            <person name="Schaumberg A."/>
            <person name="Pati A."/>
            <person name="Liolios K."/>
            <person name="Nordberg H.P."/>
            <person name="Cantor M.N."/>
            <person name="Hua S.X."/>
            <person name="Woyke T."/>
        </authorList>
    </citation>
    <scope>NUCLEOTIDE SEQUENCE [LARGE SCALE GENOMIC DNA]</scope>
    <source>
        <strain evidence="2">DSM 15288</strain>
    </source>
</reference>
<dbReference type="HOGENOM" id="CLU_1934639_0_0_9"/>
<keyword evidence="2" id="KW-1185">Reference proteome</keyword>
<proteinExistence type="predicted"/>